<feature type="domain" description="Zinc finger DksA/TraR C4-type" evidence="5">
    <location>
        <begin position="81"/>
        <end position="112"/>
    </location>
</feature>
<dbReference type="PANTHER" id="PTHR33823:SF4">
    <property type="entry name" value="GENERAL STRESS PROTEIN 16O"/>
    <property type="match status" value="1"/>
</dbReference>
<dbReference type="InterPro" id="IPR000962">
    <property type="entry name" value="Znf_DskA_TraR"/>
</dbReference>
<evidence type="ECO:0000256" key="2">
    <source>
        <dbReference type="ARBA" id="ARBA00022771"/>
    </source>
</evidence>
<reference evidence="6 7" key="1">
    <citation type="journal article" date="2012" name="J. Bacteriol.">
        <title>Genome Sequence of Pectin-Degrading Alishewanella agri, Isolated from Landfill Soil.</title>
        <authorList>
            <person name="Kim J."/>
            <person name="Jung J."/>
            <person name="Sung J.S."/>
            <person name="Chun J."/>
            <person name="Park W."/>
        </authorList>
    </citation>
    <scope>NUCLEOTIDE SEQUENCE [LARGE SCALE GENOMIC DNA]</scope>
    <source>
        <strain evidence="6 7">BL06</strain>
    </source>
</reference>
<evidence type="ECO:0000313" key="6">
    <source>
        <dbReference type="EMBL" id="EIW88856.1"/>
    </source>
</evidence>
<dbReference type="PATRIC" id="fig|1195246.3.peg.1715"/>
<evidence type="ECO:0000259" key="5">
    <source>
        <dbReference type="Pfam" id="PF01258"/>
    </source>
</evidence>
<keyword evidence="1" id="KW-0479">Metal-binding</keyword>
<dbReference type="Pfam" id="PF01258">
    <property type="entry name" value="zf-dskA_traR"/>
    <property type="match status" value="1"/>
</dbReference>
<evidence type="ECO:0000256" key="1">
    <source>
        <dbReference type="ARBA" id="ARBA00022723"/>
    </source>
</evidence>
<accession>I8U6B6</accession>
<evidence type="ECO:0000313" key="7">
    <source>
        <dbReference type="Proteomes" id="UP000035062"/>
    </source>
</evidence>
<organism evidence="6 7">
    <name type="scientific">Alishewanella agri BL06</name>
    <dbReference type="NCBI Taxonomy" id="1195246"/>
    <lineage>
        <taxon>Bacteria</taxon>
        <taxon>Pseudomonadati</taxon>
        <taxon>Pseudomonadota</taxon>
        <taxon>Gammaproteobacteria</taxon>
        <taxon>Alteromonadales</taxon>
        <taxon>Alteromonadaceae</taxon>
        <taxon>Alishewanella</taxon>
    </lineage>
</organism>
<gene>
    <name evidence="6" type="ORF">AGRI_08720</name>
</gene>
<evidence type="ECO:0000256" key="4">
    <source>
        <dbReference type="PROSITE-ProRule" id="PRU00510"/>
    </source>
</evidence>
<keyword evidence="7" id="KW-1185">Reference proteome</keyword>
<dbReference type="PROSITE" id="PS51128">
    <property type="entry name" value="ZF_DKSA_2"/>
    <property type="match status" value="1"/>
</dbReference>
<dbReference type="RefSeq" id="WP_008984601.1">
    <property type="nucleotide sequence ID" value="NZ_AKKU01000015.1"/>
</dbReference>
<name>I8U6B6_9ALTE</name>
<sequence length="114" mass="12826">MLSKNQISQLKQQLLTEQHKLQQEAVQALDSSATVQLDQQSVGRLSRMDALQAQAMAQELARRRTRQLLEIAAALKRIDTGEYGFCEDCDESINAARLHINPACRFCLNCADNH</sequence>
<comment type="caution">
    <text evidence="6">The sequence shown here is derived from an EMBL/GenBank/DDBJ whole genome shotgun (WGS) entry which is preliminary data.</text>
</comment>
<dbReference type="eggNOG" id="COG1734">
    <property type="taxonomic scope" value="Bacteria"/>
</dbReference>
<keyword evidence="3" id="KW-0862">Zinc</keyword>
<dbReference type="SUPFAM" id="SSF57716">
    <property type="entry name" value="Glucocorticoid receptor-like (DNA-binding domain)"/>
    <property type="match status" value="1"/>
</dbReference>
<dbReference type="AlphaFoldDB" id="I8U6B6"/>
<feature type="zinc finger region" description="dksA C4-type" evidence="4">
    <location>
        <begin position="86"/>
        <end position="110"/>
    </location>
</feature>
<proteinExistence type="predicted"/>
<dbReference type="Gene3D" id="1.20.120.910">
    <property type="entry name" value="DksA, coiled-coil domain"/>
    <property type="match status" value="1"/>
</dbReference>
<dbReference type="InterPro" id="IPR020458">
    <property type="entry name" value="Znf_DskA_TraR_CS"/>
</dbReference>
<dbReference type="STRING" id="1195246.AGRI_08720"/>
<dbReference type="PROSITE" id="PS01102">
    <property type="entry name" value="ZF_DKSA_1"/>
    <property type="match status" value="1"/>
</dbReference>
<dbReference type="EMBL" id="AKKU01000015">
    <property type="protein sequence ID" value="EIW88856.1"/>
    <property type="molecule type" value="Genomic_DNA"/>
</dbReference>
<dbReference type="Proteomes" id="UP000035062">
    <property type="component" value="Unassembled WGS sequence"/>
</dbReference>
<protein>
    <submittedName>
        <fullName evidence="6">TraR/DksA family transcriptional regulator</fullName>
    </submittedName>
</protein>
<evidence type="ECO:0000256" key="3">
    <source>
        <dbReference type="ARBA" id="ARBA00022833"/>
    </source>
</evidence>
<dbReference type="PANTHER" id="PTHR33823">
    <property type="entry name" value="RNA POLYMERASE-BINDING TRANSCRIPTION FACTOR DKSA-RELATED"/>
    <property type="match status" value="1"/>
</dbReference>
<keyword evidence="2" id="KW-0863">Zinc-finger</keyword>
<dbReference type="GO" id="GO:0008270">
    <property type="term" value="F:zinc ion binding"/>
    <property type="evidence" value="ECO:0007669"/>
    <property type="project" value="UniProtKB-KW"/>
</dbReference>